<dbReference type="OMA" id="WVPVSYY"/>
<gene>
    <name evidence="9" type="ORF">HPB48_000211</name>
</gene>
<dbReference type="GO" id="GO:0005811">
    <property type="term" value="C:lipid droplet"/>
    <property type="evidence" value="ECO:0007669"/>
    <property type="project" value="UniProtKB-SubCell"/>
</dbReference>
<name>A0A9J6GCZ7_HAELO</name>
<dbReference type="VEuPathDB" id="VectorBase:HLOH_053059"/>
<evidence type="ECO:0000256" key="7">
    <source>
        <dbReference type="ARBA" id="ARBA00039150"/>
    </source>
</evidence>
<dbReference type="PANTHER" id="PTHR13390:SF0">
    <property type="entry name" value="LIPID DROPLET-ASSOCIATED HYDROLASE"/>
    <property type="match status" value="1"/>
</dbReference>
<dbReference type="Pfam" id="PF10230">
    <property type="entry name" value="LIDHydrolase"/>
    <property type="match status" value="1"/>
</dbReference>
<evidence type="ECO:0000313" key="10">
    <source>
        <dbReference type="Proteomes" id="UP000821853"/>
    </source>
</evidence>
<evidence type="ECO:0000256" key="2">
    <source>
        <dbReference type="ARBA" id="ARBA00008300"/>
    </source>
</evidence>
<evidence type="ECO:0000256" key="4">
    <source>
        <dbReference type="ARBA" id="ARBA00022677"/>
    </source>
</evidence>
<comment type="similarity">
    <text evidence="2">Belongs to the AB hydrolase superfamily. LDAH family.</text>
</comment>
<keyword evidence="10" id="KW-1185">Reference proteome</keyword>
<accession>A0A9J6GCZ7</accession>
<evidence type="ECO:0000256" key="6">
    <source>
        <dbReference type="ARBA" id="ARBA00031924"/>
    </source>
</evidence>
<dbReference type="EC" id="3.1.1.13" evidence="7"/>
<dbReference type="Gene3D" id="3.40.50.1820">
    <property type="entry name" value="alpha/beta hydrolase"/>
    <property type="match status" value="1"/>
</dbReference>
<comment type="subcellular location">
    <subcellularLocation>
        <location evidence="1">Lipid droplet</location>
    </subcellularLocation>
</comment>
<evidence type="ECO:0000313" key="9">
    <source>
        <dbReference type="EMBL" id="KAH9372671.1"/>
    </source>
</evidence>
<comment type="catalytic activity">
    <reaction evidence="8">
        <text>a cholesterol ester + H2O = cholesterol + a fatty acid + H(+)</text>
        <dbReference type="Rhea" id="RHEA:36403"/>
        <dbReference type="ChEBI" id="CHEBI:15377"/>
        <dbReference type="ChEBI" id="CHEBI:15378"/>
        <dbReference type="ChEBI" id="CHEBI:16113"/>
        <dbReference type="ChEBI" id="CHEBI:17002"/>
        <dbReference type="ChEBI" id="CHEBI:28868"/>
        <dbReference type="EC" id="3.1.1.13"/>
    </reaction>
    <physiologicalReaction direction="left-to-right" evidence="8">
        <dbReference type="Rhea" id="RHEA:36404"/>
    </physiologicalReaction>
</comment>
<dbReference type="EMBL" id="JABSTR010000006">
    <property type="protein sequence ID" value="KAH9372671.1"/>
    <property type="molecule type" value="Genomic_DNA"/>
</dbReference>
<sequence>MEVCASPRVRYSYATINNVPTRVVQVGKTDLCPERQEPLLIMIPGNPGIIEYYDDFLSEIYNHFQGSIHVCGVSHAGHDEVWKTRIAPPPNENWQLYGLEGQVRHKLEFVRSYVSSRRPLFLAGHSIGAYMVLRILGELGGLNVRRSFLLFPVFERMREAPNARSLVWNRRLFKVVTRMVSLLLLVLPDVLRCTLVGWYCRSLPEAVRNRAFAATCTLFTPTVFRLMIDMAEEELQQLKERDDALIRAHLDRLTFYYGCKDGWCPTRFYWEMREAYPKADLTLCKDNLKHAFVLDRTEGIAAFVSDKIRNSL</sequence>
<organism evidence="9 10">
    <name type="scientific">Haemaphysalis longicornis</name>
    <name type="common">Bush tick</name>
    <dbReference type="NCBI Taxonomy" id="44386"/>
    <lineage>
        <taxon>Eukaryota</taxon>
        <taxon>Metazoa</taxon>
        <taxon>Ecdysozoa</taxon>
        <taxon>Arthropoda</taxon>
        <taxon>Chelicerata</taxon>
        <taxon>Arachnida</taxon>
        <taxon>Acari</taxon>
        <taxon>Parasitiformes</taxon>
        <taxon>Ixodida</taxon>
        <taxon>Ixodoidea</taxon>
        <taxon>Ixodidae</taxon>
        <taxon>Haemaphysalinae</taxon>
        <taxon>Haemaphysalis</taxon>
    </lineage>
</organism>
<dbReference type="GO" id="GO:0004771">
    <property type="term" value="F:sterol ester esterase activity"/>
    <property type="evidence" value="ECO:0007669"/>
    <property type="project" value="UniProtKB-EC"/>
</dbReference>
<dbReference type="SUPFAM" id="SSF53474">
    <property type="entry name" value="alpha/beta-Hydrolases"/>
    <property type="match status" value="1"/>
</dbReference>
<evidence type="ECO:0000256" key="8">
    <source>
        <dbReference type="ARBA" id="ARBA00049527"/>
    </source>
</evidence>
<keyword evidence="5" id="KW-0378">Hydrolase</keyword>
<dbReference type="InterPro" id="IPR019363">
    <property type="entry name" value="LDAH"/>
</dbReference>
<evidence type="ECO:0000256" key="1">
    <source>
        <dbReference type="ARBA" id="ARBA00004502"/>
    </source>
</evidence>
<dbReference type="GO" id="GO:0019915">
    <property type="term" value="P:lipid storage"/>
    <property type="evidence" value="ECO:0007669"/>
    <property type="project" value="InterPro"/>
</dbReference>
<dbReference type="InterPro" id="IPR029058">
    <property type="entry name" value="AB_hydrolase_fold"/>
</dbReference>
<dbReference type="AlphaFoldDB" id="A0A9J6GCZ7"/>
<reference evidence="9 10" key="1">
    <citation type="journal article" date="2020" name="Cell">
        <title>Large-Scale Comparative Analyses of Tick Genomes Elucidate Their Genetic Diversity and Vector Capacities.</title>
        <authorList>
            <consortium name="Tick Genome and Microbiome Consortium (TIGMIC)"/>
            <person name="Jia N."/>
            <person name="Wang J."/>
            <person name="Shi W."/>
            <person name="Du L."/>
            <person name="Sun Y."/>
            <person name="Zhan W."/>
            <person name="Jiang J.F."/>
            <person name="Wang Q."/>
            <person name="Zhang B."/>
            <person name="Ji P."/>
            <person name="Bell-Sakyi L."/>
            <person name="Cui X.M."/>
            <person name="Yuan T.T."/>
            <person name="Jiang B.G."/>
            <person name="Yang W.F."/>
            <person name="Lam T.T."/>
            <person name="Chang Q.C."/>
            <person name="Ding S.J."/>
            <person name="Wang X.J."/>
            <person name="Zhu J.G."/>
            <person name="Ruan X.D."/>
            <person name="Zhao L."/>
            <person name="Wei J.T."/>
            <person name="Ye R.Z."/>
            <person name="Que T.C."/>
            <person name="Du C.H."/>
            <person name="Zhou Y.H."/>
            <person name="Cheng J.X."/>
            <person name="Dai P.F."/>
            <person name="Guo W.B."/>
            <person name="Han X.H."/>
            <person name="Huang E.J."/>
            <person name="Li L.F."/>
            <person name="Wei W."/>
            <person name="Gao Y.C."/>
            <person name="Liu J.Z."/>
            <person name="Shao H.Z."/>
            <person name="Wang X."/>
            <person name="Wang C.C."/>
            <person name="Yang T.C."/>
            <person name="Huo Q.B."/>
            <person name="Li W."/>
            <person name="Chen H.Y."/>
            <person name="Chen S.E."/>
            <person name="Zhou L.G."/>
            <person name="Ni X.B."/>
            <person name="Tian J.H."/>
            <person name="Sheng Y."/>
            <person name="Liu T."/>
            <person name="Pan Y.S."/>
            <person name="Xia L.Y."/>
            <person name="Li J."/>
            <person name="Zhao F."/>
            <person name="Cao W.C."/>
        </authorList>
    </citation>
    <scope>NUCLEOTIDE SEQUENCE [LARGE SCALE GENOMIC DNA]</scope>
    <source>
        <strain evidence="9">HaeL-2018</strain>
    </source>
</reference>
<proteinExistence type="inferred from homology"/>
<protein>
    <recommendedName>
        <fullName evidence="3">Lipid droplet-associated hydrolase</fullName>
        <ecNumber evidence="7">3.1.1.13</ecNumber>
    </recommendedName>
    <alternativeName>
        <fullName evidence="6">Lipid droplet-associated serine hydrolase</fullName>
    </alternativeName>
</protein>
<evidence type="ECO:0000256" key="3">
    <source>
        <dbReference type="ARBA" id="ARBA00019242"/>
    </source>
</evidence>
<dbReference type="OrthoDB" id="448051at2759"/>
<comment type="caution">
    <text evidence="9">The sequence shown here is derived from an EMBL/GenBank/DDBJ whole genome shotgun (WGS) entry which is preliminary data.</text>
</comment>
<keyword evidence="4" id="KW-0551">Lipid droplet</keyword>
<evidence type="ECO:0000256" key="5">
    <source>
        <dbReference type="ARBA" id="ARBA00022801"/>
    </source>
</evidence>
<dbReference type="PANTHER" id="PTHR13390">
    <property type="entry name" value="LIPASE"/>
    <property type="match status" value="1"/>
</dbReference>
<dbReference type="Proteomes" id="UP000821853">
    <property type="component" value="Chromosome 4"/>
</dbReference>